<dbReference type="RefSeq" id="WP_192277408.1">
    <property type="nucleotide sequence ID" value="NZ_JACZDF010000001.1"/>
</dbReference>
<dbReference type="SUPFAM" id="SSF53756">
    <property type="entry name" value="UDP-Glycosyltransferase/glycogen phosphorylase"/>
    <property type="match status" value="1"/>
</dbReference>
<keyword evidence="2" id="KW-1185">Reference proteome</keyword>
<evidence type="ECO:0000313" key="2">
    <source>
        <dbReference type="Proteomes" id="UP000642107"/>
    </source>
</evidence>
<dbReference type="Proteomes" id="UP000642107">
    <property type="component" value="Unassembled WGS sequence"/>
</dbReference>
<sequence>MNLPPAVSRVAAAVVRRAPDGLVRAVAPSLRPWAPGDVPVNPPVPGAPVRLYVGPANYAGQGTAWARAAELLPGVGAVAMTAEPPAGFSFPTDVRVPQAVYTGSHRWQSAQRRYVGRFSHVLVEACRPLFGTLDATAHEPNGVWREITDLRASGVVVGNVAHGSDVRDPARHLEATAWSPFRDTAWETGRLLAISAPEHNRRLDELEASGVPTFVSTPDLLRDRPAATWLPLVVDPDRWATDAPPLARPVPVVVHAPTNGPVKGTAAIEPVLERLAARGTIDYRRVTGVPAARMRDVYRDADVVLDQFALGSYGVATCEAMAAGRVVVAHVTDQVRTAVAERAGRELPVLEATPDTLEDVLTHVLDERATVAERAWAEGPAFVRALHDGRASAEALAGFCGVAAAADA</sequence>
<dbReference type="Gene3D" id="3.40.50.2000">
    <property type="entry name" value="Glycogen Phosphorylase B"/>
    <property type="match status" value="1"/>
</dbReference>
<comment type="caution">
    <text evidence="1">The sequence shown here is derived from an EMBL/GenBank/DDBJ whole genome shotgun (WGS) entry which is preliminary data.</text>
</comment>
<accession>A0ABR9DMH3</accession>
<proteinExistence type="predicted"/>
<name>A0ABR9DMH3_9MICO</name>
<organism evidence="1 2">
    <name type="scientific">Flavimobilis rhizosphaerae</name>
    <dbReference type="NCBI Taxonomy" id="2775421"/>
    <lineage>
        <taxon>Bacteria</taxon>
        <taxon>Bacillati</taxon>
        <taxon>Actinomycetota</taxon>
        <taxon>Actinomycetes</taxon>
        <taxon>Micrococcales</taxon>
        <taxon>Jonesiaceae</taxon>
        <taxon>Flavimobilis</taxon>
    </lineage>
</organism>
<dbReference type="EMBL" id="JACZDF010000001">
    <property type="protein sequence ID" value="MBD9698325.1"/>
    <property type="molecule type" value="Genomic_DNA"/>
</dbReference>
<reference evidence="1 2" key="1">
    <citation type="submission" date="2020-09" db="EMBL/GenBank/DDBJ databases">
        <title>Flavimobilis rhizosphaerae sp. nov., isolated from rhizosphere soil of Spartina alterniflora.</title>
        <authorList>
            <person name="Hanqin C."/>
        </authorList>
    </citation>
    <scope>NUCLEOTIDE SEQUENCE [LARGE SCALE GENOMIC DNA]</scope>
    <source>
        <strain evidence="1 2">GY 10621</strain>
    </source>
</reference>
<protein>
    <submittedName>
        <fullName evidence="1">Uncharacterized protein</fullName>
    </submittedName>
</protein>
<evidence type="ECO:0000313" key="1">
    <source>
        <dbReference type="EMBL" id="MBD9698325.1"/>
    </source>
</evidence>
<gene>
    <name evidence="1" type="ORF">IGS67_02295</name>
</gene>